<feature type="transmembrane region" description="Helical" evidence="1">
    <location>
        <begin position="182"/>
        <end position="208"/>
    </location>
</feature>
<feature type="transmembrane region" description="Helical" evidence="1">
    <location>
        <begin position="294"/>
        <end position="312"/>
    </location>
</feature>
<feature type="transmembrane region" description="Helical" evidence="1">
    <location>
        <begin position="150"/>
        <end position="170"/>
    </location>
</feature>
<keyword evidence="1" id="KW-1133">Transmembrane helix</keyword>
<evidence type="ECO:0000256" key="1">
    <source>
        <dbReference type="SAM" id="Phobius"/>
    </source>
</evidence>
<dbReference type="Proteomes" id="UP000178017">
    <property type="component" value="Unassembled WGS sequence"/>
</dbReference>
<feature type="transmembrane region" description="Helical" evidence="1">
    <location>
        <begin position="39"/>
        <end position="61"/>
    </location>
</feature>
<protein>
    <recommendedName>
        <fullName evidence="4">YYY membrane protein</fullName>
    </recommendedName>
</protein>
<organism evidence="2 3">
    <name type="scientific">Candidatus Daviesbacteria bacterium RIFCSPLOWO2_01_FULL_40_24</name>
    <dbReference type="NCBI Taxonomy" id="1797787"/>
    <lineage>
        <taxon>Bacteria</taxon>
        <taxon>Candidatus Daviesiibacteriota</taxon>
    </lineage>
</organism>
<evidence type="ECO:0000313" key="2">
    <source>
        <dbReference type="EMBL" id="OGE65264.1"/>
    </source>
</evidence>
<feature type="transmembrane region" description="Helical" evidence="1">
    <location>
        <begin position="324"/>
        <end position="352"/>
    </location>
</feature>
<feature type="transmembrane region" description="Helical" evidence="1">
    <location>
        <begin position="97"/>
        <end position="117"/>
    </location>
</feature>
<feature type="transmembrane region" description="Helical" evidence="1">
    <location>
        <begin position="417"/>
        <end position="438"/>
    </location>
</feature>
<dbReference type="PANTHER" id="PTHR10790:SF51">
    <property type="entry name" value="TETRATRICOPEPTIDE REPEAT PROTEIN"/>
    <property type="match status" value="1"/>
</dbReference>
<keyword evidence="1" id="KW-0472">Membrane</keyword>
<gene>
    <name evidence="2" type="ORF">A3B49_02435</name>
</gene>
<dbReference type="PANTHER" id="PTHR10790">
    <property type="entry name" value="TPR-DOMAIN CONTAINING PROTEIN"/>
    <property type="match status" value="1"/>
</dbReference>
<dbReference type="EMBL" id="MFDO01000021">
    <property type="protein sequence ID" value="OGE65264.1"/>
    <property type="molecule type" value="Genomic_DNA"/>
</dbReference>
<feature type="transmembrane region" description="Helical" evidence="1">
    <location>
        <begin position="214"/>
        <end position="233"/>
    </location>
</feature>
<dbReference type="InterPro" id="IPR018746">
    <property type="entry name" value="DUF2298"/>
</dbReference>
<feature type="transmembrane region" description="Helical" evidence="1">
    <location>
        <begin position="514"/>
        <end position="532"/>
    </location>
</feature>
<dbReference type="AlphaFoldDB" id="A0A1F5MIS2"/>
<comment type="caution">
    <text evidence="2">The sequence shown here is derived from an EMBL/GenBank/DDBJ whole genome shotgun (WGS) entry which is preliminary data.</text>
</comment>
<keyword evidence="1" id="KW-0812">Transmembrane</keyword>
<name>A0A1F5MIS2_9BACT</name>
<evidence type="ECO:0008006" key="4">
    <source>
        <dbReference type="Google" id="ProtNLM"/>
    </source>
</evidence>
<feature type="transmembrane region" description="Helical" evidence="1">
    <location>
        <begin position="67"/>
        <end position="85"/>
    </location>
</feature>
<evidence type="ECO:0000313" key="3">
    <source>
        <dbReference type="Proteomes" id="UP000178017"/>
    </source>
</evidence>
<proteinExistence type="predicted"/>
<feature type="transmembrane region" description="Helical" evidence="1">
    <location>
        <begin position="359"/>
        <end position="378"/>
    </location>
</feature>
<feature type="transmembrane region" description="Helical" evidence="1">
    <location>
        <begin position="6"/>
        <end position="27"/>
    </location>
</feature>
<feature type="transmembrane region" description="Helical" evidence="1">
    <location>
        <begin position="450"/>
        <end position="469"/>
    </location>
</feature>
<sequence>MSENIFYILQWWVVLFLLGIAFLPLTIQIFGSFFDKGYIFSKVIGLVVIGYLSWLLGSLYILPFNTFTVYLLTLICLLLNLYLLFKNKLFNQILDSKYQILLSEILFTAGLIFWAFIRSHEPSLYGLEKFMDFGFINSILRSDYFPPKDIWMTPLTINYYYFGHLSAAVLMKLSAIDSAISYNLVLATIFAICLTASFSISANLFYFFKPDSKQLMLTAGAISAFLVTLGGNLHPIYLFFQSYVPAENPVPFWQLPLKLNFGEYWYPNATRFIPNTIHEFPLYSFVVSDLHGHVFNIPFVLLFLAIIIKIFFQKRLFLFDYGVLGLLLSIFLMTNVLDGPIYLLVLSIILFVKFSRESLLKIGIIFFLTIIFSLPFWIHFTPFASGIGVLCAPQFLIDIGKIGPFLFEANHCSLSPFWMLLILWGFPLFLMSGFIKFVILKDKKIISLDLLILSLATAALILVIIPEIFYAKDIYPQHYRANTVFKFGYQAFTILGLLSGYLIVRIISSKPSYLYLLPASFLFTLVAVYPYFAISSYYNNLQSATDLDGLKYLSSTHPSDYLGIIWLRNNVQGQPIILEANGDSYTDYLRVSANTGLPTVAGWPVHEWLWRGDYSGISSRIPEVQLLYESEDLNETRQLIKKYNISYVFIGDLERQKYPKLAAGKFANLGEEVFQHGETIIYKLSSDLNSLP</sequence>
<dbReference type="Pfam" id="PF10060">
    <property type="entry name" value="DUF2298"/>
    <property type="match status" value="2"/>
</dbReference>
<accession>A0A1F5MIS2</accession>
<reference evidence="2 3" key="1">
    <citation type="journal article" date="2016" name="Nat. Commun.">
        <title>Thousands of microbial genomes shed light on interconnected biogeochemical processes in an aquifer system.</title>
        <authorList>
            <person name="Anantharaman K."/>
            <person name="Brown C.T."/>
            <person name="Hug L.A."/>
            <person name="Sharon I."/>
            <person name="Castelle C.J."/>
            <person name="Probst A.J."/>
            <person name="Thomas B.C."/>
            <person name="Singh A."/>
            <person name="Wilkins M.J."/>
            <person name="Karaoz U."/>
            <person name="Brodie E.L."/>
            <person name="Williams K.H."/>
            <person name="Hubbard S.S."/>
            <person name="Banfield J.F."/>
        </authorList>
    </citation>
    <scope>NUCLEOTIDE SEQUENCE [LARGE SCALE GENOMIC DNA]</scope>
</reference>
<feature type="transmembrane region" description="Helical" evidence="1">
    <location>
        <begin position="489"/>
        <end position="507"/>
    </location>
</feature>